<feature type="domain" description="Acyltransferase 3" evidence="2">
    <location>
        <begin position="301"/>
        <end position="692"/>
    </location>
</feature>
<feature type="transmembrane region" description="Helical" evidence="1">
    <location>
        <begin position="343"/>
        <end position="365"/>
    </location>
</feature>
<dbReference type="InterPro" id="IPR052728">
    <property type="entry name" value="O2_lipid_transport_reg"/>
</dbReference>
<evidence type="ECO:0000256" key="1">
    <source>
        <dbReference type="SAM" id="Phobius"/>
    </source>
</evidence>
<feature type="transmembrane region" description="Helical" evidence="1">
    <location>
        <begin position="607"/>
        <end position="630"/>
    </location>
</feature>
<dbReference type="Pfam" id="PF01757">
    <property type="entry name" value="Acyl_transf_3"/>
    <property type="match status" value="1"/>
</dbReference>
<feature type="transmembrane region" description="Helical" evidence="1">
    <location>
        <begin position="535"/>
        <end position="552"/>
    </location>
</feature>
<dbReference type="EMBL" id="JAVFWL010000002">
    <property type="protein sequence ID" value="KAK6734491.1"/>
    <property type="molecule type" value="Genomic_DNA"/>
</dbReference>
<feature type="transmembrane region" description="Helical" evidence="1">
    <location>
        <begin position="396"/>
        <end position="413"/>
    </location>
</feature>
<feature type="transmembrane region" description="Helical" evidence="1">
    <location>
        <begin position="642"/>
        <end position="666"/>
    </location>
</feature>
<feature type="transmembrane region" description="Helical" evidence="1">
    <location>
        <begin position="451"/>
        <end position="471"/>
    </location>
</feature>
<feature type="transmembrane region" description="Helical" evidence="1">
    <location>
        <begin position="235"/>
        <end position="257"/>
    </location>
</feature>
<feature type="transmembrane region" description="Helical" evidence="1">
    <location>
        <begin position="564"/>
        <end position="587"/>
    </location>
</feature>
<name>A0ABR1C967_NECAM</name>
<organism evidence="3 4">
    <name type="scientific">Necator americanus</name>
    <name type="common">Human hookworm</name>
    <dbReference type="NCBI Taxonomy" id="51031"/>
    <lineage>
        <taxon>Eukaryota</taxon>
        <taxon>Metazoa</taxon>
        <taxon>Ecdysozoa</taxon>
        <taxon>Nematoda</taxon>
        <taxon>Chromadorea</taxon>
        <taxon>Rhabditida</taxon>
        <taxon>Rhabditina</taxon>
        <taxon>Rhabditomorpha</taxon>
        <taxon>Strongyloidea</taxon>
        <taxon>Ancylostomatidae</taxon>
        <taxon>Bunostominae</taxon>
        <taxon>Necator</taxon>
    </lineage>
</organism>
<sequence length="733" mass="84859">MYWIQDKENLIFISWNSRNYPRSNVLSNITHRISIPAANFECAACATASSFISFWPWVMIWLRALYLLTLVVTSHASLKGYDESFVLEFINRSQTLDISEKCKDSLGKVHSYLLDHDTLETQGIYYFESFGTGPSNLFLSRDQDRWVYRGYECIISAGETVYSKSEYPMHFCYSHEDTDSKVDAYGVCIPTPCAESHVELLKEWRAMTKPEEASLPMDFTACTASRHQKQWFEQFVPVADLAFNLLLIMLLAMATIYHNMRGENPKSMSSKILLAFSVKKNLRRLVQLPKDPQSCITCMFGMRFLSMVWTLIGHSFIFVQAYLENVDDFKDAMVNNFWNQWITNFTLGVDTFLVLGGTVLSYSWFRKWLKNTTEEEPTWTSYGYWLRFYRHRVVRLWPAYLYTLMAVTLRISVTHFHPMWPPTDPAIQCPKHWFENVFFINSLFNNRCMPWTWYIGTEFLYYLISPIFLLSLRQTPKIGLGISLITILLSAGLNTAKQIESNFPPTQFLWRQPQIFNPNFIQHHIELYIKPQYRIGPYIIGLVLGYYLANYQRLAVKPARTAKFIAVGWILGSLCTFWALFGLYPSLQGWNWPIYHLIYGSIHRDVFALGIAWMIYACHTGVGGVVNSLLSANIILPLSNLCFSVYLFHMIPVVLTYLLVPFPIWFDSQLPIFVHCFAQLILSYVFAIICTLVAEYPAHNIEAILLAPRQKKTTLKPVPTSESELQLKGVPNL</sequence>
<feature type="transmembrane region" description="Helical" evidence="1">
    <location>
        <begin position="478"/>
        <end position="496"/>
    </location>
</feature>
<keyword evidence="1" id="KW-0472">Membrane</keyword>
<keyword evidence="1" id="KW-1133">Transmembrane helix</keyword>
<dbReference type="InterPro" id="IPR002656">
    <property type="entry name" value="Acyl_transf_3_dom"/>
</dbReference>
<evidence type="ECO:0000313" key="4">
    <source>
        <dbReference type="Proteomes" id="UP001303046"/>
    </source>
</evidence>
<comment type="caution">
    <text evidence="3">The sequence shown here is derived from an EMBL/GenBank/DDBJ whole genome shotgun (WGS) entry which is preliminary data.</text>
</comment>
<keyword evidence="1" id="KW-0812">Transmembrane</keyword>
<feature type="transmembrane region" description="Helical" evidence="1">
    <location>
        <begin position="672"/>
        <end position="694"/>
    </location>
</feature>
<keyword evidence="4" id="KW-1185">Reference proteome</keyword>
<accession>A0ABR1C967</accession>
<protein>
    <recommendedName>
        <fullName evidence="2">Acyltransferase 3 domain-containing protein</fullName>
    </recommendedName>
</protein>
<evidence type="ECO:0000313" key="3">
    <source>
        <dbReference type="EMBL" id="KAK6734491.1"/>
    </source>
</evidence>
<reference evidence="3 4" key="1">
    <citation type="submission" date="2023-08" db="EMBL/GenBank/DDBJ databases">
        <title>A Necator americanus chromosomal reference genome.</title>
        <authorList>
            <person name="Ilik V."/>
            <person name="Petrzelkova K.J."/>
            <person name="Pardy F."/>
            <person name="Fuh T."/>
            <person name="Niatou-Singa F.S."/>
            <person name="Gouil Q."/>
            <person name="Baker L."/>
            <person name="Ritchie M.E."/>
            <person name="Jex A.R."/>
            <person name="Gazzola D."/>
            <person name="Li H."/>
            <person name="Toshio Fujiwara R."/>
            <person name="Zhan B."/>
            <person name="Aroian R.V."/>
            <person name="Pafco B."/>
            <person name="Schwarz E.M."/>
        </authorList>
    </citation>
    <scope>NUCLEOTIDE SEQUENCE [LARGE SCALE GENOMIC DNA]</scope>
    <source>
        <strain evidence="3 4">Aroian</strain>
        <tissue evidence="3">Whole animal</tissue>
    </source>
</reference>
<evidence type="ECO:0000259" key="2">
    <source>
        <dbReference type="Pfam" id="PF01757"/>
    </source>
</evidence>
<feature type="transmembrane region" description="Helical" evidence="1">
    <location>
        <begin position="304"/>
        <end position="323"/>
    </location>
</feature>
<dbReference type="PANTHER" id="PTHR11161:SF70">
    <property type="entry name" value="ACYLTRANSFERASE 3 DOMAIN-CONTAINING PROTEIN"/>
    <property type="match status" value="1"/>
</dbReference>
<dbReference type="Proteomes" id="UP001303046">
    <property type="component" value="Unassembled WGS sequence"/>
</dbReference>
<proteinExistence type="predicted"/>
<gene>
    <name evidence="3" type="primary">Necator_chrII.g5757</name>
    <name evidence="3" type="ORF">RB195_017964</name>
</gene>
<dbReference type="PANTHER" id="PTHR11161">
    <property type="entry name" value="O-ACYLTRANSFERASE"/>
    <property type="match status" value="1"/>
</dbReference>